<name>A0A1I6L5X2_9EURY</name>
<protein>
    <recommendedName>
        <fullName evidence="2">UPF0146 protein SAMN05216559_2117</fullName>
    </recommendedName>
</protein>
<proteinExistence type="inferred from homology"/>
<sequence>MTTAREALVDRLKNFDRLVEVGVGRQPEVATALVERGCVVTATDVVERAVPDGVGFVKDDVTEPEKSVYADAECVYGLNLPPELHRPAWDVAREFDADFLFTTLGSDQPSISVDRETLPEGETLFVAKEGVPGNRRG</sequence>
<gene>
    <name evidence="3" type="ORF">SAMN05216559_2117</name>
</gene>
<dbReference type="Pfam" id="PF03686">
    <property type="entry name" value="UPF0146"/>
    <property type="match status" value="1"/>
</dbReference>
<dbReference type="Proteomes" id="UP000199062">
    <property type="component" value="Unassembled WGS sequence"/>
</dbReference>
<evidence type="ECO:0000256" key="2">
    <source>
        <dbReference type="HAMAP-Rule" id="MF_00341"/>
    </source>
</evidence>
<dbReference type="AlphaFoldDB" id="A0A1I6L5X2"/>
<dbReference type="PIRSF" id="PIRSF016725">
    <property type="entry name" value="UCP016725"/>
    <property type="match status" value="1"/>
</dbReference>
<dbReference type="OrthoDB" id="59816at2157"/>
<dbReference type="EMBL" id="FOZK01000002">
    <property type="protein sequence ID" value="SFR98891.1"/>
    <property type="molecule type" value="Genomic_DNA"/>
</dbReference>
<reference evidence="3 4" key="1">
    <citation type="submission" date="2016-10" db="EMBL/GenBank/DDBJ databases">
        <authorList>
            <person name="de Groot N.N."/>
        </authorList>
    </citation>
    <scope>NUCLEOTIDE SEQUENCE [LARGE SCALE GENOMIC DNA]</scope>
    <source>
        <strain evidence="3 4">CGMCC 1.10457</strain>
    </source>
</reference>
<keyword evidence="4" id="KW-1185">Reference proteome</keyword>
<dbReference type="InterPro" id="IPR005353">
    <property type="entry name" value="UPF0146"/>
</dbReference>
<dbReference type="Gene3D" id="3.40.50.150">
    <property type="entry name" value="Vaccinia Virus protein VP39"/>
    <property type="match status" value="1"/>
</dbReference>
<comment type="similarity">
    <text evidence="1 2">Belongs to the UPF0146 family.</text>
</comment>
<dbReference type="HAMAP" id="MF_00341">
    <property type="entry name" value="UPF0146"/>
    <property type="match status" value="1"/>
</dbReference>
<dbReference type="RefSeq" id="WP_089816509.1">
    <property type="nucleotide sequence ID" value="NZ_FOZK01000002.1"/>
</dbReference>
<dbReference type="STRING" id="767519.SAMN05216559_2117"/>
<organism evidence="3 4">
    <name type="scientific">Halomicrobium zhouii</name>
    <dbReference type="NCBI Taxonomy" id="767519"/>
    <lineage>
        <taxon>Archaea</taxon>
        <taxon>Methanobacteriati</taxon>
        <taxon>Methanobacteriota</taxon>
        <taxon>Stenosarchaea group</taxon>
        <taxon>Halobacteria</taxon>
        <taxon>Halobacteriales</taxon>
        <taxon>Haloarculaceae</taxon>
        <taxon>Halomicrobium</taxon>
    </lineage>
</organism>
<evidence type="ECO:0000313" key="4">
    <source>
        <dbReference type="Proteomes" id="UP000199062"/>
    </source>
</evidence>
<accession>A0A1I6L5X2</accession>
<evidence type="ECO:0000256" key="1">
    <source>
        <dbReference type="ARBA" id="ARBA00006969"/>
    </source>
</evidence>
<evidence type="ECO:0000313" key="3">
    <source>
        <dbReference type="EMBL" id="SFR98891.1"/>
    </source>
</evidence>
<dbReference type="InterPro" id="IPR029063">
    <property type="entry name" value="SAM-dependent_MTases_sf"/>
</dbReference>